<dbReference type="EMBL" id="LAZR01006325">
    <property type="protein sequence ID" value="KKM93003.1"/>
    <property type="molecule type" value="Genomic_DNA"/>
</dbReference>
<gene>
    <name evidence="1" type="ORF">LCGC14_1212840</name>
</gene>
<sequence>MAATFQHSESNGAGEVVTNGIANTNFGNNDGPNLSTPNNQVIAGNNSFEKWYRGRFSGTFTTISNLRFFKSAGSLPANVDIKAAADATYATPVDTTSIVATVDVPTTEGGALAPAAPSGNPDFSGYITLQLQTTVAATPGAVPTQTFTLKYDEV</sequence>
<reference evidence="1" key="1">
    <citation type="journal article" date="2015" name="Nature">
        <title>Complex archaea that bridge the gap between prokaryotes and eukaryotes.</title>
        <authorList>
            <person name="Spang A."/>
            <person name="Saw J.H."/>
            <person name="Jorgensen S.L."/>
            <person name="Zaremba-Niedzwiedzka K."/>
            <person name="Martijn J."/>
            <person name="Lind A.E."/>
            <person name="van Eijk R."/>
            <person name="Schleper C."/>
            <person name="Guy L."/>
            <person name="Ettema T.J."/>
        </authorList>
    </citation>
    <scope>NUCLEOTIDE SEQUENCE</scope>
</reference>
<protein>
    <submittedName>
        <fullName evidence="1">Uncharacterized protein</fullName>
    </submittedName>
</protein>
<dbReference type="AlphaFoldDB" id="A0A0F9LHR1"/>
<accession>A0A0F9LHR1</accession>
<proteinExistence type="predicted"/>
<organism evidence="1">
    <name type="scientific">marine sediment metagenome</name>
    <dbReference type="NCBI Taxonomy" id="412755"/>
    <lineage>
        <taxon>unclassified sequences</taxon>
        <taxon>metagenomes</taxon>
        <taxon>ecological metagenomes</taxon>
    </lineage>
</organism>
<evidence type="ECO:0000313" key="1">
    <source>
        <dbReference type="EMBL" id="KKM93003.1"/>
    </source>
</evidence>
<comment type="caution">
    <text evidence="1">The sequence shown here is derived from an EMBL/GenBank/DDBJ whole genome shotgun (WGS) entry which is preliminary data.</text>
</comment>
<name>A0A0F9LHR1_9ZZZZ</name>